<reference evidence="3 4" key="1">
    <citation type="submission" date="2022-03" db="EMBL/GenBank/DDBJ databases">
        <title>Isotopic signatures of nitrous oxide derived from detoxification processes.</title>
        <authorList>
            <person name="Behrendt U."/>
            <person name="Buchen C."/>
            <person name="Well R."/>
            <person name="Ulrich A."/>
            <person name="Rohe L."/>
            <person name="Kolb S."/>
            <person name="Schloter M."/>
            <person name="Horn M.A."/>
            <person name="Augustin J."/>
        </authorList>
    </citation>
    <scope>NUCLEOTIDE SEQUENCE [LARGE SCALE GENOMIC DNA]</scope>
    <source>
        <strain evidence="3 4">S4-C24</strain>
    </source>
</reference>
<dbReference type="SUPFAM" id="SSF50475">
    <property type="entry name" value="FMN-binding split barrel"/>
    <property type="match status" value="1"/>
</dbReference>
<dbReference type="PANTHER" id="PTHR30466">
    <property type="entry name" value="FLAVIN REDUCTASE"/>
    <property type="match status" value="1"/>
</dbReference>
<keyword evidence="4" id="KW-1185">Reference proteome</keyword>
<accession>A0ABY3W8T0</accession>
<evidence type="ECO:0000313" key="3">
    <source>
        <dbReference type="EMBL" id="UNK45635.1"/>
    </source>
</evidence>
<dbReference type="PANTHER" id="PTHR30466:SF1">
    <property type="entry name" value="FMN REDUCTASE (NADH) RUTF"/>
    <property type="match status" value="1"/>
</dbReference>
<keyword evidence="1" id="KW-0560">Oxidoreductase</keyword>
<organism evidence="3 4">
    <name type="scientific">Arthrobacter sulfonylureivorans</name>
    <dbReference type="NCBI Taxonomy" id="2486855"/>
    <lineage>
        <taxon>Bacteria</taxon>
        <taxon>Bacillati</taxon>
        <taxon>Actinomycetota</taxon>
        <taxon>Actinomycetes</taxon>
        <taxon>Micrococcales</taxon>
        <taxon>Micrococcaceae</taxon>
        <taxon>Arthrobacter</taxon>
    </lineage>
</organism>
<name>A0ABY3W8T0_9MICC</name>
<dbReference type="Gene3D" id="2.30.110.10">
    <property type="entry name" value="Electron Transport, Fmn-binding Protein, Chain A"/>
    <property type="match status" value="1"/>
</dbReference>
<dbReference type="Proteomes" id="UP000829069">
    <property type="component" value="Chromosome"/>
</dbReference>
<sequence length="171" mass="18638">MSVTTTEQDGITSEEYRDLFRNHPGGVAIITAETEDGPTGFTVTSVNSVSASPPVLIFTINAASRTWKSLQTAESAVVHFLEHSNRELAVKFSTPGINRFIDTEWSILPTGEPLLSGVHTWARGQVLRRIASGSSVIVELLIDTSSTSESHEPLVYHARSYHRLSENSAIS</sequence>
<evidence type="ECO:0000259" key="2">
    <source>
        <dbReference type="SMART" id="SM00903"/>
    </source>
</evidence>
<evidence type="ECO:0000313" key="4">
    <source>
        <dbReference type="Proteomes" id="UP000829069"/>
    </source>
</evidence>
<dbReference type="InterPro" id="IPR050268">
    <property type="entry name" value="NADH-dep_flavin_reductase"/>
</dbReference>
<protein>
    <submittedName>
        <fullName evidence="3">Flavin reductase family protein</fullName>
    </submittedName>
</protein>
<proteinExistence type="predicted"/>
<dbReference type="EMBL" id="CP093326">
    <property type="protein sequence ID" value="UNK45635.1"/>
    <property type="molecule type" value="Genomic_DNA"/>
</dbReference>
<dbReference type="InterPro" id="IPR002563">
    <property type="entry name" value="Flavin_Rdtase-like_dom"/>
</dbReference>
<dbReference type="Pfam" id="PF01613">
    <property type="entry name" value="Flavin_Reduct"/>
    <property type="match status" value="1"/>
</dbReference>
<dbReference type="SMART" id="SM00903">
    <property type="entry name" value="Flavin_Reduct"/>
    <property type="match status" value="1"/>
</dbReference>
<dbReference type="RefSeq" id="WP_241913826.1">
    <property type="nucleotide sequence ID" value="NZ_CP093326.1"/>
</dbReference>
<evidence type="ECO:0000256" key="1">
    <source>
        <dbReference type="ARBA" id="ARBA00023002"/>
    </source>
</evidence>
<dbReference type="InterPro" id="IPR012349">
    <property type="entry name" value="Split_barrel_FMN-bd"/>
</dbReference>
<feature type="domain" description="Flavin reductase like" evidence="2">
    <location>
        <begin position="20"/>
        <end position="163"/>
    </location>
</feature>
<gene>
    <name evidence="3" type="ORF">MNQ99_17225</name>
</gene>